<protein>
    <submittedName>
        <fullName evidence="5">Outer membrane protein assembly factor BamD</fullName>
    </submittedName>
</protein>
<evidence type="ECO:0000259" key="4">
    <source>
        <dbReference type="Pfam" id="PF13525"/>
    </source>
</evidence>
<accession>A0ABT4RYI2</accession>
<dbReference type="SUPFAM" id="SSF48452">
    <property type="entry name" value="TPR-like"/>
    <property type="match status" value="1"/>
</dbReference>
<reference evidence="5" key="1">
    <citation type="submission" date="2022-11" db="EMBL/GenBank/DDBJ databases">
        <title>Refractory cell wall polysaccharides provide important carbon source for microbial heterotrophs in the hadal ocean.</title>
        <authorList>
            <person name="Zhu X."/>
        </authorList>
    </citation>
    <scope>NUCLEOTIDE SEQUENCE</scope>
    <source>
        <strain evidence="5">MTRN7</strain>
    </source>
</reference>
<dbReference type="RefSeq" id="WP_106688958.1">
    <property type="nucleotide sequence ID" value="NZ_CAXQEU010000064.1"/>
</dbReference>
<keyword evidence="1" id="KW-0732">Signal</keyword>
<dbReference type="Gene3D" id="1.25.40.10">
    <property type="entry name" value="Tetratricopeptide repeat domain"/>
    <property type="match status" value="1"/>
</dbReference>
<keyword evidence="2" id="KW-0472">Membrane</keyword>
<dbReference type="NCBIfam" id="TIGR03302">
    <property type="entry name" value="OM_YfiO"/>
    <property type="match status" value="1"/>
</dbReference>
<proteinExistence type="predicted"/>
<dbReference type="Pfam" id="PF13525">
    <property type="entry name" value="YfiO"/>
    <property type="match status" value="1"/>
</dbReference>
<name>A0ABT4RYI2_9FLAO</name>
<dbReference type="EMBL" id="JAPFGC010000002">
    <property type="protein sequence ID" value="MDA0176879.1"/>
    <property type="molecule type" value="Genomic_DNA"/>
</dbReference>
<dbReference type="Proteomes" id="UP001149142">
    <property type="component" value="Unassembled WGS sequence"/>
</dbReference>
<evidence type="ECO:0000256" key="2">
    <source>
        <dbReference type="ARBA" id="ARBA00023136"/>
    </source>
</evidence>
<evidence type="ECO:0000256" key="3">
    <source>
        <dbReference type="ARBA" id="ARBA00023237"/>
    </source>
</evidence>
<keyword evidence="3" id="KW-0998">Cell outer membrane</keyword>
<feature type="domain" description="Outer membrane lipoprotein BamD-like" evidence="4">
    <location>
        <begin position="33"/>
        <end position="221"/>
    </location>
</feature>
<evidence type="ECO:0000313" key="5">
    <source>
        <dbReference type="EMBL" id="MDA0176879.1"/>
    </source>
</evidence>
<evidence type="ECO:0000256" key="1">
    <source>
        <dbReference type="ARBA" id="ARBA00022729"/>
    </source>
</evidence>
<keyword evidence="6" id="KW-1185">Reference proteome</keyword>
<dbReference type="InterPro" id="IPR011990">
    <property type="entry name" value="TPR-like_helical_dom_sf"/>
</dbReference>
<organism evidence="5 6">
    <name type="scientific">Mesoflavibacter profundi</name>
    <dbReference type="NCBI Taxonomy" id="2708110"/>
    <lineage>
        <taxon>Bacteria</taxon>
        <taxon>Pseudomonadati</taxon>
        <taxon>Bacteroidota</taxon>
        <taxon>Flavobacteriia</taxon>
        <taxon>Flavobacteriales</taxon>
        <taxon>Flavobacteriaceae</taxon>
        <taxon>Mesoflavibacter</taxon>
    </lineage>
</organism>
<gene>
    <name evidence="5" type="primary">bamD</name>
    <name evidence="5" type="ORF">OOZ35_05155</name>
</gene>
<dbReference type="InterPro" id="IPR017689">
    <property type="entry name" value="BamD"/>
</dbReference>
<comment type="caution">
    <text evidence="5">The sequence shown here is derived from an EMBL/GenBank/DDBJ whole genome shotgun (WGS) entry which is preliminary data.</text>
</comment>
<evidence type="ECO:0000313" key="6">
    <source>
        <dbReference type="Proteomes" id="UP001149142"/>
    </source>
</evidence>
<sequence>MKHLIYILVALVFFNSCSEYQKVLKSEDIAAKFQLGEQLYNEGKYTKANRLFEQIVPAYRGKPQAEKLMFLYADTYYQTGEEYLAGYQFERFTSAYPRSEKLEEAYYKSAMSYAALSPVYSKDQHETQNALEKLQLFANLYPSSSHMPEINKTVKDLEYKLELKAYSIAKQYNHITDYKASIKTFDNFIADFPGSTLREKALYYRFDSAYRLAINSVEYKKKQRLEDAITYYNAFKRLYSGSEFIADADKMNEDLKEQLQKYSTNI</sequence>
<dbReference type="InterPro" id="IPR039565">
    <property type="entry name" value="BamD-like"/>
</dbReference>